<dbReference type="OrthoDB" id="9814548at2"/>
<dbReference type="Gene3D" id="3.10.50.40">
    <property type="match status" value="1"/>
</dbReference>
<dbReference type="PANTHER" id="PTHR43811:SF19">
    <property type="entry name" value="39 KDA FK506-BINDING NUCLEAR PROTEIN"/>
    <property type="match status" value="1"/>
</dbReference>
<dbReference type="Proteomes" id="UP000216339">
    <property type="component" value="Unassembled WGS sequence"/>
</dbReference>
<keyword evidence="10" id="KW-1185">Reference proteome</keyword>
<dbReference type="InterPro" id="IPR046357">
    <property type="entry name" value="PPIase_dom_sf"/>
</dbReference>
<keyword evidence="3 5" id="KW-0697">Rotamase</keyword>
<protein>
    <recommendedName>
        <fullName evidence="6">Peptidyl-prolyl cis-trans isomerase</fullName>
        <ecNumber evidence="6">5.2.1.8</ecNumber>
    </recommendedName>
</protein>
<organism evidence="9 10">
    <name type="scientific">Rubrivirga marina</name>
    <dbReference type="NCBI Taxonomy" id="1196024"/>
    <lineage>
        <taxon>Bacteria</taxon>
        <taxon>Pseudomonadati</taxon>
        <taxon>Rhodothermota</taxon>
        <taxon>Rhodothermia</taxon>
        <taxon>Rhodothermales</taxon>
        <taxon>Rubricoccaceae</taxon>
        <taxon>Rubrivirga</taxon>
    </lineage>
</organism>
<keyword evidence="4 5" id="KW-0413">Isomerase</keyword>
<dbReference type="EC" id="5.2.1.8" evidence="6"/>
<dbReference type="Pfam" id="PF00254">
    <property type="entry name" value="FKBP_C"/>
    <property type="match status" value="1"/>
</dbReference>
<dbReference type="PROSITE" id="PS50059">
    <property type="entry name" value="FKBP_PPIASE"/>
    <property type="match status" value="1"/>
</dbReference>
<reference evidence="9 10" key="1">
    <citation type="submission" date="2016-11" db="EMBL/GenBank/DDBJ databases">
        <title>Study of marine rhodopsin-containing bacteria.</title>
        <authorList>
            <person name="Yoshizawa S."/>
            <person name="Kumagai Y."/>
            <person name="Kogure K."/>
        </authorList>
    </citation>
    <scope>NUCLEOTIDE SEQUENCE [LARGE SCALE GENOMIC DNA]</scope>
    <source>
        <strain evidence="9 10">SAORIC-28</strain>
    </source>
</reference>
<comment type="similarity">
    <text evidence="2 6">Belongs to the FKBP-type PPIase family.</text>
</comment>
<dbReference type="EMBL" id="MQWD01000001">
    <property type="protein sequence ID" value="PAP75621.1"/>
    <property type="molecule type" value="Genomic_DNA"/>
</dbReference>
<dbReference type="PANTHER" id="PTHR43811">
    <property type="entry name" value="FKBP-TYPE PEPTIDYL-PROLYL CIS-TRANS ISOMERASE FKPA"/>
    <property type="match status" value="1"/>
</dbReference>
<evidence type="ECO:0000256" key="4">
    <source>
        <dbReference type="ARBA" id="ARBA00023235"/>
    </source>
</evidence>
<dbReference type="GO" id="GO:0003755">
    <property type="term" value="F:peptidyl-prolyl cis-trans isomerase activity"/>
    <property type="evidence" value="ECO:0007669"/>
    <property type="project" value="UniProtKB-UniRule"/>
</dbReference>
<evidence type="ECO:0000256" key="1">
    <source>
        <dbReference type="ARBA" id="ARBA00000971"/>
    </source>
</evidence>
<evidence type="ECO:0000256" key="7">
    <source>
        <dbReference type="SAM" id="SignalP"/>
    </source>
</evidence>
<dbReference type="SUPFAM" id="SSF54534">
    <property type="entry name" value="FKBP-like"/>
    <property type="match status" value="1"/>
</dbReference>
<feature type="chain" id="PRO_5012854538" description="Peptidyl-prolyl cis-trans isomerase" evidence="7">
    <location>
        <begin position="18"/>
        <end position="121"/>
    </location>
</feature>
<feature type="domain" description="PPIase FKBP-type" evidence="8">
    <location>
        <begin position="40"/>
        <end position="121"/>
    </location>
</feature>
<dbReference type="InterPro" id="IPR001179">
    <property type="entry name" value="PPIase_FKBP_dom"/>
</dbReference>
<comment type="caution">
    <text evidence="9">The sequence shown here is derived from an EMBL/GenBank/DDBJ whole genome shotgun (WGS) entry which is preliminary data.</text>
</comment>
<evidence type="ECO:0000313" key="9">
    <source>
        <dbReference type="EMBL" id="PAP75621.1"/>
    </source>
</evidence>
<dbReference type="RefSeq" id="WP_095509263.1">
    <property type="nucleotide sequence ID" value="NZ_MQWD01000001.1"/>
</dbReference>
<evidence type="ECO:0000256" key="5">
    <source>
        <dbReference type="PROSITE-ProRule" id="PRU00277"/>
    </source>
</evidence>
<evidence type="ECO:0000256" key="6">
    <source>
        <dbReference type="RuleBase" id="RU003915"/>
    </source>
</evidence>
<evidence type="ECO:0000256" key="2">
    <source>
        <dbReference type="ARBA" id="ARBA00006577"/>
    </source>
</evidence>
<keyword evidence="7" id="KW-0732">Signal</keyword>
<evidence type="ECO:0000313" key="10">
    <source>
        <dbReference type="Proteomes" id="UP000216339"/>
    </source>
</evidence>
<dbReference type="AlphaFoldDB" id="A0A271IWL1"/>
<accession>A0A271IWL1</accession>
<name>A0A271IWL1_9BACT</name>
<gene>
    <name evidence="9" type="ORF">BSZ37_03810</name>
</gene>
<proteinExistence type="inferred from homology"/>
<sequence>MRLLILAALLLPLAACESDDTSAEPAEVAPAGEAAVAEPTSTVTVAYKGRLEDGTVFDQSDRSTFNLQEVIPGFRDGISGMRVGESKALMVPPEDGYGANPPPGIPPNVTLYFDVELLDVQ</sequence>
<feature type="signal peptide" evidence="7">
    <location>
        <begin position="1"/>
        <end position="17"/>
    </location>
</feature>
<evidence type="ECO:0000256" key="3">
    <source>
        <dbReference type="ARBA" id="ARBA00023110"/>
    </source>
</evidence>
<comment type="catalytic activity">
    <reaction evidence="1 5 6">
        <text>[protein]-peptidylproline (omega=180) = [protein]-peptidylproline (omega=0)</text>
        <dbReference type="Rhea" id="RHEA:16237"/>
        <dbReference type="Rhea" id="RHEA-COMP:10747"/>
        <dbReference type="Rhea" id="RHEA-COMP:10748"/>
        <dbReference type="ChEBI" id="CHEBI:83833"/>
        <dbReference type="ChEBI" id="CHEBI:83834"/>
        <dbReference type="EC" id="5.2.1.8"/>
    </reaction>
</comment>
<evidence type="ECO:0000259" key="8">
    <source>
        <dbReference type="PROSITE" id="PS50059"/>
    </source>
</evidence>